<accession>A0AAV4TMN2</accession>
<evidence type="ECO:0000313" key="1">
    <source>
        <dbReference type="EMBL" id="GIY46706.1"/>
    </source>
</evidence>
<evidence type="ECO:0000313" key="2">
    <source>
        <dbReference type="Proteomes" id="UP001054945"/>
    </source>
</evidence>
<organism evidence="1 2">
    <name type="scientific">Caerostris extrusa</name>
    <name type="common">Bark spider</name>
    <name type="synonym">Caerostris bankana</name>
    <dbReference type="NCBI Taxonomy" id="172846"/>
    <lineage>
        <taxon>Eukaryota</taxon>
        <taxon>Metazoa</taxon>
        <taxon>Ecdysozoa</taxon>
        <taxon>Arthropoda</taxon>
        <taxon>Chelicerata</taxon>
        <taxon>Arachnida</taxon>
        <taxon>Araneae</taxon>
        <taxon>Araneomorphae</taxon>
        <taxon>Entelegynae</taxon>
        <taxon>Araneoidea</taxon>
        <taxon>Araneidae</taxon>
        <taxon>Caerostris</taxon>
    </lineage>
</organism>
<gene>
    <name evidence="1" type="ORF">CEXT_267911</name>
</gene>
<keyword evidence="2" id="KW-1185">Reference proteome</keyword>
<reference evidence="1 2" key="1">
    <citation type="submission" date="2021-06" db="EMBL/GenBank/DDBJ databases">
        <title>Caerostris extrusa draft genome.</title>
        <authorList>
            <person name="Kono N."/>
            <person name="Arakawa K."/>
        </authorList>
    </citation>
    <scope>NUCLEOTIDE SEQUENCE [LARGE SCALE GENOMIC DNA]</scope>
</reference>
<sequence length="115" mass="13400">MLNVNPFWQLASNLSPLFCKQAVLSEASCWRREKKKHFCRIYFPYTSGKIRVTFTPFPAALNYGPVLRRDIPKWALFQKISSSKREDSSVWFPKEFFNIISFVGCVISNEGLFHS</sequence>
<name>A0AAV4TMN2_CAEEX</name>
<dbReference type="EMBL" id="BPLR01011469">
    <property type="protein sequence ID" value="GIY46706.1"/>
    <property type="molecule type" value="Genomic_DNA"/>
</dbReference>
<protein>
    <submittedName>
        <fullName evidence="1">Uncharacterized protein</fullName>
    </submittedName>
</protein>
<dbReference type="Proteomes" id="UP001054945">
    <property type="component" value="Unassembled WGS sequence"/>
</dbReference>
<comment type="caution">
    <text evidence="1">The sequence shown here is derived from an EMBL/GenBank/DDBJ whole genome shotgun (WGS) entry which is preliminary data.</text>
</comment>
<proteinExistence type="predicted"/>
<dbReference type="AlphaFoldDB" id="A0AAV4TMN2"/>